<dbReference type="EMBL" id="FO818640">
    <property type="protein sequence ID" value="CDM97071.1"/>
    <property type="molecule type" value="Genomic_DNA"/>
</dbReference>
<name>A0A9P1KIZ2_9CYAN</name>
<dbReference type="GO" id="GO:0005829">
    <property type="term" value="C:cytosol"/>
    <property type="evidence" value="ECO:0007669"/>
    <property type="project" value="TreeGrafter"/>
</dbReference>
<dbReference type="GO" id="GO:0030261">
    <property type="term" value="P:chromosome condensation"/>
    <property type="evidence" value="ECO:0007669"/>
    <property type="project" value="UniProtKB-KW"/>
</dbReference>
<dbReference type="GO" id="GO:0003677">
    <property type="term" value="F:DNA binding"/>
    <property type="evidence" value="ECO:0007669"/>
    <property type="project" value="UniProtKB-KW"/>
</dbReference>
<evidence type="ECO:0000313" key="5">
    <source>
        <dbReference type="EMBL" id="CDM97071.1"/>
    </source>
</evidence>
<reference evidence="5 6" key="1">
    <citation type="submission" date="2014-02" db="EMBL/GenBank/DDBJ databases">
        <authorList>
            <person name="Genoscope - CEA"/>
        </authorList>
    </citation>
    <scope>NUCLEOTIDE SEQUENCE [LARGE SCALE GENOMIC DNA]</scope>
    <source>
        <strain evidence="5 6">PCC 8005</strain>
    </source>
</reference>
<protein>
    <submittedName>
        <fullName evidence="5">Histone-like bacterial DNA-binding protein, HU-like</fullName>
    </submittedName>
</protein>
<keyword evidence="6" id="KW-1185">Reference proteome</keyword>
<keyword evidence="2 5" id="KW-0238">DNA-binding</keyword>
<evidence type="ECO:0000256" key="1">
    <source>
        <dbReference type="ARBA" id="ARBA00023067"/>
    </source>
</evidence>
<evidence type="ECO:0000256" key="3">
    <source>
        <dbReference type="RuleBase" id="RU003939"/>
    </source>
</evidence>
<dbReference type="Proteomes" id="UP000032946">
    <property type="component" value="Chromosome"/>
</dbReference>
<dbReference type="InterPro" id="IPR010992">
    <property type="entry name" value="IHF-like_DNA-bd_dom_sf"/>
</dbReference>
<feature type="region of interest" description="Disordered" evidence="4">
    <location>
        <begin position="51"/>
        <end position="76"/>
    </location>
</feature>
<dbReference type="PANTHER" id="PTHR33175:SF3">
    <property type="entry name" value="DNA-BINDING PROTEIN HU-BETA"/>
    <property type="match status" value="1"/>
</dbReference>
<evidence type="ECO:0000256" key="2">
    <source>
        <dbReference type="ARBA" id="ARBA00023125"/>
    </source>
</evidence>
<dbReference type="CDD" id="cd13832">
    <property type="entry name" value="IHF"/>
    <property type="match status" value="1"/>
</dbReference>
<accession>A0A9P1KIZ2</accession>
<dbReference type="SUPFAM" id="SSF47729">
    <property type="entry name" value="IHF-like DNA-binding proteins"/>
    <property type="match status" value="1"/>
</dbReference>
<dbReference type="GO" id="GO:0030527">
    <property type="term" value="F:structural constituent of chromatin"/>
    <property type="evidence" value="ECO:0007669"/>
    <property type="project" value="InterPro"/>
</dbReference>
<dbReference type="SMART" id="SM00411">
    <property type="entry name" value="BHL"/>
    <property type="match status" value="1"/>
</dbReference>
<feature type="compositionally biased region" description="Polar residues" evidence="4">
    <location>
        <begin position="60"/>
        <end position="70"/>
    </location>
</feature>
<organism evidence="5 6">
    <name type="scientific">Limnospira indica PCC 8005</name>
    <dbReference type="NCBI Taxonomy" id="376219"/>
    <lineage>
        <taxon>Bacteria</taxon>
        <taxon>Bacillati</taxon>
        <taxon>Cyanobacteriota</taxon>
        <taxon>Cyanophyceae</taxon>
        <taxon>Oscillatoriophycideae</taxon>
        <taxon>Oscillatoriales</taxon>
        <taxon>Sirenicapillariaceae</taxon>
        <taxon>Limnospira</taxon>
    </lineage>
</organism>
<comment type="similarity">
    <text evidence="3">Belongs to the bacterial histone-like protein family.</text>
</comment>
<dbReference type="AlphaFoldDB" id="A0A9P1KIZ2"/>
<dbReference type="PRINTS" id="PR01727">
    <property type="entry name" value="DNABINDINGHU"/>
</dbReference>
<keyword evidence="1" id="KW-0226">DNA condensation</keyword>
<dbReference type="Pfam" id="PF00216">
    <property type="entry name" value="Bac_DNA_binding"/>
    <property type="match status" value="1"/>
</dbReference>
<evidence type="ECO:0000256" key="4">
    <source>
        <dbReference type="SAM" id="MobiDB-lite"/>
    </source>
</evidence>
<gene>
    <name evidence="5" type="primary">hup1</name>
    <name evidence="5" type="ORF">ARTHRO_50038</name>
</gene>
<dbReference type="InterPro" id="IPR000119">
    <property type="entry name" value="Hist_DNA-bd"/>
</dbReference>
<evidence type="ECO:0000313" key="6">
    <source>
        <dbReference type="Proteomes" id="UP000032946"/>
    </source>
</evidence>
<proteinExistence type="inferred from homology"/>
<dbReference type="Gene3D" id="4.10.520.10">
    <property type="entry name" value="IHF-like DNA-binding proteins"/>
    <property type="match status" value="1"/>
</dbReference>
<dbReference type="PANTHER" id="PTHR33175">
    <property type="entry name" value="DNA-BINDING PROTEIN HU"/>
    <property type="match status" value="1"/>
</dbReference>
<sequence>MGMKTNELVQRVAEEAKIPKKKVRAILDLAFSAISQEIESGQPVVVRGLGKFTPKEQPARTKTNPETGETTEVPARTVVNFRVIKPSKDTEEADSE</sequence>